<protein>
    <recommendedName>
        <fullName evidence="4">Protein BatD</fullName>
    </recommendedName>
</protein>
<dbReference type="PANTHER" id="PTHR40940">
    <property type="entry name" value="PROTEIN BATD-RELATED"/>
    <property type="match status" value="1"/>
</dbReference>
<evidence type="ECO:0000313" key="3">
    <source>
        <dbReference type="Proteomes" id="UP000255328"/>
    </source>
</evidence>
<accession>A0A377GWT0</accession>
<dbReference type="Pfam" id="PF13584">
    <property type="entry name" value="BatD"/>
    <property type="match status" value="2"/>
</dbReference>
<evidence type="ECO:0000313" key="2">
    <source>
        <dbReference type="EMBL" id="STO31418.1"/>
    </source>
</evidence>
<keyword evidence="1" id="KW-1133">Transmembrane helix</keyword>
<dbReference type="EMBL" id="UGGU01000003">
    <property type="protein sequence ID" value="STO31418.1"/>
    <property type="molecule type" value="Genomic_DNA"/>
</dbReference>
<evidence type="ECO:0000256" key="1">
    <source>
        <dbReference type="SAM" id="Phobius"/>
    </source>
</evidence>
<keyword evidence="1" id="KW-0472">Membrane</keyword>
<dbReference type="PANTHER" id="PTHR40940:SF2">
    <property type="entry name" value="BATD"/>
    <property type="match status" value="1"/>
</dbReference>
<dbReference type="InterPro" id="IPR025738">
    <property type="entry name" value="BatD"/>
</dbReference>
<dbReference type="AlphaFoldDB" id="A0A377GWT0"/>
<keyword evidence="1" id="KW-0812">Transmembrane</keyword>
<gene>
    <name evidence="2" type="ORF">NCTC10723_00866</name>
</gene>
<organism evidence="2 3">
    <name type="scientific">Fusobacterium necrogenes</name>
    <dbReference type="NCBI Taxonomy" id="858"/>
    <lineage>
        <taxon>Bacteria</taxon>
        <taxon>Fusobacteriati</taxon>
        <taxon>Fusobacteriota</taxon>
        <taxon>Fusobacteriia</taxon>
        <taxon>Fusobacteriales</taxon>
        <taxon>Fusobacteriaceae</taxon>
        <taxon>Fusobacterium</taxon>
    </lineage>
</organism>
<proteinExistence type="predicted"/>
<dbReference type="Proteomes" id="UP000255328">
    <property type="component" value="Unassembled WGS sequence"/>
</dbReference>
<reference evidence="2 3" key="1">
    <citation type="submission" date="2018-06" db="EMBL/GenBank/DDBJ databases">
        <authorList>
            <consortium name="Pathogen Informatics"/>
            <person name="Doyle S."/>
        </authorList>
    </citation>
    <scope>NUCLEOTIDE SEQUENCE [LARGE SCALE GENOMIC DNA]</scope>
    <source>
        <strain evidence="2 3">NCTC10723</strain>
    </source>
</reference>
<sequence length="564" mass="63748">MRELWISIAIIHQTDGKGDKKMKKIVATLFLMTSFLSLADIILDSSNTKPAINEPFNIQVKFINEDKKDYKIEGIENLQILSKGTQSKYSYINGDKTSEKIDSYTVMANEIKTFPLSVSITGKNEKSNTLNIEVQKESVQNISDDMSVETSIKNGDSFYFGEKIVYEENFLTTVNINSVGYSRAPQFNDFSEKDISPVITKGGYEQSYFRAPSGKQGLKLGVYRGILQPNSSGEKTIKSGQMAVTQSTGRRDFFFEETTPPKYFGGNNIKINILPLPTDKPMGFQNIVGTPKIDYSWNSDNISFGQSIVLNVKIFGDANLDSLEKIITTQFNDFNIFESLKSTDEKVENGKYYAEKTFEVALIPKKSGELTTPEIKIPYFNTKEKKYDSLIVTPKKIVVNGNGSISTTQPTLTTPTISNTTNKTISNTIQPLEEIKIDSIAVEEKSQSKNNNLLIIGLITLVIVEGIVIVYLLTKKDKKSSLDDINALKSAKDDKEFYEAYCHFMKRKYNFSPKVHLEDRLVKLGFSNDFIELNRELESACYNNTPIDRKNIIRRIKKELRNEK</sequence>
<feature type="transmembrane region" description="Helical" evidence="1">
    <location>
        <begin position="453"/>
        <end position="473"/>
    </location>
</feature>
<name>A0A377GWT0_9FUSO</name>
<keyword evidence="3" id="KW-1185">Reference proteome</keyword>
<evidence type="ECO:0008006" key="4">
    <source>
        <dbReference type="Google" id="ProtNLM"/>
    </source>
</evidence>